<dbReference type="InterPro" id="IPR001279">
    <property type="entry name" value="Metallo-B-lactamas"/>
</dbReference>
<dbReference type="Pfam" id="PF03772">
    <property type="entry name" value="Competence"/>
    <property type="match status" value="1"/>
</dbReference>
<gene>
    <name evidence="8" type="ORF">FTX54_006890</name>
</gene>
<name>A0AAJ8LYN6_9BACI</name>
<feature type="transmembrane region" description="Helical" evidence="6">
    <location>
        <begin position="420"/>
        <end position="444"/>
    </location>
</feature>
<evidence type="ECO:0000256" key="5">
    <source>
        <dbReference type="ARBA" id="ARBA00023136"/>
    </source>
</evidence>
<dbReference type="InterPro" id="IPR036866">
    <property type="entry name" value="RibonucZ/Hydroxyglut_hydro"/>
</dbReference>
<dbReference type="InterPro" id="IPR052159">
    <property type="entry name" value="Competence_DNA_uptake"/>
</dbReference>
<keyword evidence="4 6" id="KW-1133">Transmembrane helix</keyword>
<dbReference type="SUPFAM" id="SSF56281">
    <property type="entry name" value="Metallo-hydrolase/oxidoreductase"/>
    <property type="match status" value="1"/>
</dbReference>
<feature type="domain" description="Metallo-beta-lactamase" evidence="7">
    <location>
        <begin position="489"/>
        <end position="698"/>
    </location>
</feature>
<feature type="transmembrane region" description="Helical" evidence="6">
    <location>
        <begin position="306"/>
        <end position="324"/>
    </location>
</feature>
<feature type="transmembrane region" description="Helical" evidence="6">
    <location>
        <begin position="274"/>
        <end position="300"/>
    </location>
</feature>
<dbReference type="Gene3D" id="3.60.15.10">
    <property type="entry name" value="Ribonuclease Z/Hydroxyacylglutathione hydrolase-like"/>
    <property type="match status" value="1"/>
</dbReference>
<evidence type="ECO:0000256" key="2">
    <source>
        <dbReference type="ARBA" id="ARBA00022475"/>
    </source>
</evidence>
<keyword evidence="9" id="KW-1185">Reference proteome</keyword>
<dbReference type="NCBIfam" id="TIGR00360">
    <property type="entry name" value="ComEC_N-term"/>
    <property type="match status" value="1"/>
</dbReference>
<dbReference type="InterPro" id="IPR004477">
    <property type="entry name" value="ComEC_N"/>
</dbReference>
<reference evidence="8 9" key="1">
    <citation type="submission" date="2024-01" db="EMBL/GenBank/DDBJ databases">
        <title>Complete Genome Sequence of Alkalicoccus halolimnae BZ-SZ-XJ29T, a Moderately Halophilic Bacterium Isolated from a Salt Lake.</title>
        <authorList>
            <person name="Zhao B."/>
        </authorList>
    </citation>
    <scope>NUCLEOTIDE SEQUENCE [LARGE SCALE GENOMIC DNA]</scope>
    <source>
        <strain evidence="8 9">BZ-SZ-XJ29</strain>
    </source>
</reference>
<comment type="subcellular location">
    <subcellularLocation>
        <location evidence="1">Cell membrane</location>
        <topology evidence="1">Multi-pass membrane protein</topology>
    </subcellularLocation>
</comment>
<evidence type="ECO:0000256" key="1">
    <source>
        <dbReference type="ARBA" id="ARBA00004651"/>
    </source>
</evidence>
<evidence type="ECO:0000259" key="7">
    <source>
        <dbReference type="SMART" id="SM00849"/>
    </source>
</evidence>
<dbReference type="Pfam" id="PF13567">
    <property type="entry name" value="DUF4131"/>
    <property type="match status" value="1"/>
</dbReference>
<feature type="transmembrane region" description="Helical" evidence="6">
    <location>
        <begin position="44"/>
        <end position="61"/>
    </location>
</feature>
<protein>
    <submittedName>
        <fullName evidence="8">DNA internalization-related competence protein ComEC/Rec2</fullName>
    </submittedName>
</protein>
<dbReference type="Proteomes" id="UP000321816">
    <property type="component" value="Chromosome"/>
</dbReference>
<feature type="transmembrane region" description="Helical" evidence="6">
    <location>
        <begin position="336"/>
        <end position="356"/>
    </location>
</feature>
<evidence type="ECO:0000256" key="4">
    <source>
        <dbReference type="ARBA" id="ARBA00022989"/>
    </source>
</evidence>
<accession>A0AAJ8LYN6</accession>
<feature type="transmembrane region" description="Helical" evidence="6">
    <location>
        <begin position="395"/>
        <end position="414"/>
    </location>
</feature>
<evidence type="ECO:0000313" key="9">
    <source>
        <dbReference type="Proteomes" id="UP000321816"/>
    </source>
</evidence>
<proteinExistence type="predicted"/>
<dbReference type="NCBIfam" id="TIGR00361">
    <property type="entry name" value="ComEC_Rec2"/>
    <property type="match status" value="1"/>
</dbReference>
<dbReference type="CDD" id="cd07731">
    <property type="entry name" value="ComA-like_MBL-fold"/>
    <property type="match status" value="1"/>
</dbReference>
<feature type="transmembrane region" description="Helical" evidence="6">
    <location>
        <begin position="246"/>
        <end position="267"/>
    </location>
</feature>
<dbReference type="InterPro" id="IPR035681">
    <property type="entry name" value="ComA-like_MBL"/>
</dbReference>
<dbReference type="AlphaFoldDB" id="A0AAJ8LYN6"/>
<dbReference type="SMART" id="SM00849">
    <property type="entry name" value="Lactamase_B"/>
    <property type="match status" value="1"/>
</dbReference>
<keyword evidence="2" id="KW-1003">Cell membrane</keyword>
<dbReference type="KEGG" id="ahal:FTX54_006890"/>
<dbReference type="InterPro" id="IPR025405">
    <property type="entry name" value="DUF4131"/>
</dbReference>
<dbReference type="Pfam" id="PF00753">
    <property type="entry name" value="Lactamase_B"/>
    <property type="match status" value="1"/>
</dbReference>
<evidence type="ECO:0000313" key="8">
    <source>
        <dbReference type="EMBL" id="WWD81269.1"/>
    </source>
</evidence>
<evidence type="ECO:0000256" key="3">
    <source>
        <dbReference type="ARBA" id="ARBA00022692"/>
    </source>
</evidence>
<dbReference type="EMBL" id="CP144914">
    <property type="protein sequence ID" value="WWD81269.1"/>
    <property type="molecule type" value="Genomic_DNA"/>
</dbReference>
<dbReference type="GO" id="GO:0005886">
    <property type="term" value="C:plasma membrane"/>
    <property type="evidence" value="ECO:0007669"/>
    <property type="project" value="UniProtKB-SubCell"/>
</dbReference>
<sequence length="748" mass="83496">MYLFFYIFVAVTASAVFVMAEEMIWNIIAFTVVGVLLIKMPNRFYIFIAAAAAYFSATYAVDNNFSVYTEDTYEYSGYVKGVSPTTGSSENFKIDFLTEEGERLLIYAEQKPETGSRCFISGKTSAPDSSRSPYQFDYQDYLFKQQVHWQVFSDKVSCTDGSFFGQWRDKREEALVSVGTAKGEGPPLAAALVFGDRKFIDRERIEQYQNMGVIHLLAVSGLHVGLITTAVWFLMVRIGLTKETAALLLIIILPFYMLFAGGAPSVLRAGSMTMIGLLFVLMNKKIPLFEICSITGSIFIFINPYIVYHIGFQLSFGTTLALLLSRRMLKGSGIRLILKVTLCAQLASLPFILYYFHSVSILTLAANIFFIPLISFVILPLSFAGVFASGVWQGAAAFMWKIMDFILGFMHFLLDFLESLPYQVLPVGALSAWMLLLLFISVYYIFKNWTKASAHVWTGVAALTFLLTFSIVSPYFDNRTYVHFLDVGQGDAALIELPNREAVYLIDTGGETVFTGEEMVMAEFGPGERTIIPFMKSRGITKVDKMILSHGHADHIGEVCTLTEKLTVSEVLYPAGEEMVPFAEEQIECLKEKEIPTVFVEKGDHWIEGEHSFEVIHPSGAGNYDENNQSIVLRAVVSETSLLFTGDIETLVEEELVRAGLLEHTDILKVAHHGSKTSSSRPFLEAVSPKVSVIQAGVNNRHGHPHEEIVQNLLGMNSAVFRNDQHGTVTFIIDEGKIYAIPYIKEKP</sequence>
<organism evidence="8 9">
    <name type="scientific">Alkalicoccus halolimnae</name>
    <dbReference type="NCBI Taxonomy" id="1667239"/>
    <lineage>
        <taxon>Bacteria</taxon>
        <taxon>Bacillati</taxon>
        <taxon>Bacillota</taxon>
        <taxon>Bacilli</taxon>
        <taxon>Bacillales</taxon>
        <taxon>Bacillaceae</taxon>
        <taxon>Alkalicoccus</taxon>
    </lineage>
</organism>
<dbReference type="GO" id="GO:0030420">
    <property type="term" value="P:establishment of competence for transformation"/>
    <property type="evidence" value="ECO:0007669"/>
    <property type="project" value="InterPro"/>
</dbReference>
<evidence type="ECO:0000256" key="6">
    <source>
        <dbReference type="SAM" id="Phobius"/>
    </source>
</evidence>
<dbReference type="PANTHER" id="PTHR30619">
    <property type="entry name" value="DNA INTERNALIZATION/COMPETENCE PROTEIN COMEC/REC2"/>
    <property type="match status" value="1"/>
</dbReference>
<dbReference type="RefSeq" id="WP_187254477.1">
    <property type="nucleotide sequence ID" value="NZ_CP144914.1"/>
</dbReference>
<feature type="transmembrane region" description="Helical" evidence="6">
    <location>
        <begin position="212"/>
        <end position="234"/>
    </location>
</feature>
<keyword evidence="5 6" id="KW-0472">Membrane</keyword>
<feature type="transmembrane region" description="Helical" evidence="6">
    <location>
        <begin position="456"/>
        <end position="476"/>
    </location>
</feature>
<feature type="transmembrane region" description="Helical" evidence="6">
    <location>
        <begin position="368"/>
        <end position="388"/>
    </location>
</feature>
<keyword evidence="3 6" id="KW-0812">Transmembrane</keyword>
<dbReference type="PANTHER" id="PTHR30619:SF1">
    <property type="entry name" value="RECOMBINATION PROTEIN 2"/>
    <property type="match status" value="1"/>
</dbReference>
<dbReference type="InterPro" id="IPR004797">
    <property type="entry name" value="Competence_ComEC/Rec2"/>
</dbReference>